<keyword evidence="2" id="KW-1185">Reference proteome</keyword>
<gene>
    <name evidence="1" type="ORF">CITCOLO1_LOCUS16242</name>
</gene>
<proteinExistence type="predicted"/>
<protein>
    <submittedName>
        <fullName evidence="1">Uncharacterized protein</fullName>
    </submittedName>
</protein>
<reference evidence="1 2" key="1">
    <citation type="submission" date="2024-03" db="EMBL/GenBank/DDBJ databases">
        <authorList>
            <person name="Gkanogiannis A."/>
            <person name="Becerra Lopez-Lavalle L."/>
        </authorList>
    </citation>
    <scope>NUCLEOTIDE SEQUENCE [LARGE SCALE GENOMIC DNA]</scope>
</reference>
<sequence>VEPEVVLSVAFSNEVGMVEINQLKVEDDRWLKRKRETRKTKEELTKICENSL</sequence>
<organism evidence="1 2">
    <name type="scientific">Citrullus colocynthis</name>
    <name type="common">colocynth</name>
    <dbReference type="NCBI Taxonomy" id="252529"/>
    <lineage>
        <taxon>Eukaryota</taxon>
        <taxon>Viridiplantae</taxon>
        <taxon>Streptophyta</taxon>
        <taxon>Embryophyta</taxon>
        <taxon>Tracheophyta</taxon>
        <taxon>Spermatophyta</taxon>
        <taxon>Magnoliopsida</taxon>
        <taxon>eudicotyledons</taxon>
        <taxon>Gunneridae</taxon>
        <taxon>Pentapetalae</taxon>
        <taxon>rosids</taxon>
        <taxon>fabids</taxon>
        <taxon>Cucurbitales</taxon>
        <taxon>Cucurbitaceae</taxon>
        <taxon>Benincaseae</taxon>
        <taxon>Citrullus</taxon>
    </lineage>
</organism>
<dbReference type="Proteomes" id="UP001642487">
    <property type="component" value="Chromosome 6"/>
</dbReference>
<evidence type="ECO:0000313" key="2">
    <source>
        <dbReference type="Proteomes" id="UP001642487"/>
    </source>
</evidence>
<dbReference type="EMBL" id="OZ021740">
    <property type="protein sequence ID" value="CAK9324025.1"/>
    <property type="molecule type" value="Genomic_DNA"/>
</dbReference>
<name>A0ABP0YWS4_9ROSI</name>
<evidence type="ECO:0000313" key="1">
    <source>
        <dbReference type="EMBL" id="CAK9324025.1"/>
    </source>
</evidence>
<accession>A0ABP0YWS4</accession>
<feature type="non-terminal residue" evidence="1">
    <location>
        <position position="1"/>
    </location>
</feature>